<protein>
    <submittedName>
        <fullName evidence="1">Uncharacterized protein</fullName>
    </submittedName>
</protein>
<keyword evidence="2" id="KW-1185">Reference proteome</keyword>
<organism evidence="1 2">
    <name type="scientific">Roseospira visakhapatnamensis</name>
    <dbReference type="NCBI Taxonomy" id="390880"/>
    <lineage>
        <taxon>Bacteria</taxon>
        <taxon>Pseudomonadati</taxon>
        <taxon>Pseudomonadota</taxon>
        <taxon>Alphaproteobacteria</taxon>
        <taxon>Rhodospirillales</taxon>
        <taxon>Rhodospirillaceae</taxon>
        <taxon>Roseospira</taxon>
    </lineage>
</organism>
<evidence type="ECO:0000313" key="1">
    <source>
        <dbReference type="EMBL" id="MBB4266934.1"/>
    </source>
</evidence>
<dbReference type="EMBL" id="JACIGK010000019">
    <property type="protein sequence ID" value="MBB4266934.1"/>
    <property type="molecule type" value="Genomic_DNA"/>
</dbReference>
<proteinExistence type="predicted"/>
<gene>
    <name evidence="1" type="ORF">GGD89_002570</name>
</gene>
<sequence length="142" mass="14582">MRNFDYFGTFLETTRDLMARESPGGLDPRTLSKVAGTRAPAVDAFLKGAGLAGDGPRGAGAGRPAAHGADPATLVLRALQAGHRDAPALATATGLGPSDLLETLKGQVFLGTVRDGEGPDGTRLFDLTEAGQRLLALADDGR</sequence>
<name>A0A7W6RE85_9PROT</name>
<evidence type="ECO:0000313" key="2">
    <source>
        <dbReference type="Proteomes" id="UP000554286"/>
    </source>
</evidence>
<comment type="caution">
    <text evidence="1">The sequence shown here is derived from an EMBL/GenBank/DDBJ whole genome shotgun (WGS) entry which is preliminary data.</text>
</comment>
<reference evidence="1 2" key="1">
    <citation type="submission" date="2020-08" db="EMBL/GenBank/DDBJ databases">
        <title>Genome sequencing of Purple Non-Sulfur Bacteria from various extreme environments.</title>
        <authorList>
            <person name="Mayer M."/>
        </authorList>
    </citation>
    <scope>NUCLEOTIDE SEQUENCE [LARGE SCALE GENOMIC DNA]</scope>
    <source>
        <strain evidence="1 2">JA131</strain>
    </source>
</reference>
<accession>A0A7W6RE85</accession>
<dbReference type="RefSeq" id="WP_184045828.1">
    <property type="nucleotide sequence ID" value="NZ_JACIGK010000019.1"/>
</dbReference>
<dbReference type="Proteomes" id="UP000554286">
    <property type="component" value="Unassembled WGS sequence"/>
</dbReference>
<dbReference type="AlphaFoldDB" id="A0A7W6RE85"/>